<sequence>MLKVVIVRAASCLFQDRVVNLDGTENTEATEDVTVVSWENMEATKFEIVIVIKEDDDLGNCINISDKEDMEQPKSISSHGRV</sequence>
<reference evidence="1" key="3">
    <citation type="submission" date="2023-05" db="EMBL/GenBank/DDBJ databases">
        <authorList>
            <person name="Smith C.H."/>
        </authorList>
    </citation>
    <scope>NUCLEOTIDE SEQUENCE</scope>
    <source>
        <strain evidence="1">CHS0354</strain>
        <tissue evidence="1">Mantle</tissue>
    </source>
</reference>
<gene>
    <name evidence="1" type="ORF">CHS0354_017666</name>
</gene>
<keyword evidence="2" id="KW-1185">Reference proteome</keyword>
<dbReference type="AlphaFoldDB" id="A0AAE0VQW4"/>
<proteinExistence type="predicted"/>
<organism evidence="1 2">
    <name type="scientific">Potamilus streckersoni</name>
    <dbReference type="NCBI Taxonomy" id="2493646"/>
    <lineage>
        <taxon>Eukaryota</taxon>
        <taxon>Metazoa</taxon>
        <taxon>Spiralia</taxon>
        <taxon>Lophotrochozoa</taxon>
        <taxon>Mollusca</taxon>
        <taxon>Bivalvia</taxon>
        <taxon>Autobranchia</taxon>
        <taxon>Heteroconchia</taxon>
        <taxon>Palaeoheterodonta</taxon>
        <taxon>Unionida</taxon>
        <taxon>Unionoidea</taxon>
        <taxon>Unionidae</taxon>
        <taxon>Ambleminae</taxon>
        <taxon>Lampsilini</taxon>
        <taxon>Potamilus</taxon>
    </lineage>
</organism>
<accession>A0AAE0VQW4</accession>
<reference evidence="1" key="1">
    <citation type="journal article" date="2021" name="Genome Biol. Evol.">
        <title>A High-Quality Reference Genome for a Parasitic Bivalve with Doubly Uniparental Inheritance (Bivalvia: Unionida).</title>
        <authorList>
            <person name="Smith C.H."/>
        </authorList>
    </citation>
    <scope>NUCLEOTIDE SEQUENCE</scope>
    <source>
        <strain evidence="1">CHS0354</strain>
    </source>
</reference>
<evidence type="ECO:0000313" key="1">
    <source>
        <dbReference type="EMBL" id="KAK3586874.1"/>
    </source>
</evidence>
<reference evidence="1" key="2">
    <citation type="journal article" date="2021" name="Genome Biol. Evol.">
        <title>Developing a high-quality reference genome for a parasitic bivalve with doubly uniparental inheritance (Bivalvia: Unionida).</title>
        <authorList>
            <person name="Smith C.H."/>
        </authorList>
    </citation>
    <scope>NUCLEOTIDE SEQUENCE</scope>
    <source>
        <strain evidence="1">CHS0354</strain>
        <tissue evidence="1">Mantle</tissue>
    </source>
</reference>
<name>A0AAE0VQW4_9BIVA</name>
<protein>
    <submittedName>
        <fullName evidence="1">Uncharacterized protein</fullName>
    </submittedName>
</protein>
<evidence type="ECO:0000313" key="2">
    <source>
        <dbReference type="Proteomes" id="UP001195483"/>
    </source>
</evidence>
<dbReference type="Proteomes" id="UP001195483">
    <property type="component" value="Unassembled WGS sequence"/>
</dbReference>
<comment type="caution">
    <text evidence="1">The sequence shown here is derived from an EMBL/GenBank/DDBJ whole genome shotgun (WGS) entry which is preliminary data.</text>
</comment>
<dbReference type="EMBL" id="JAEAOA010001092">
    <property type="protein sequence ID" value="KAK3586874.1"/>
    <property type="molecule type" value="Genomic_DNA"/>
</dbReference>